<dbReference type="EMBL" id="MU826394">
    <property type="protein sequence ID" value="KAJ7376621.1"/>
    <property type="molecule type" value="Genomic_DNA"/>
</dbReference>
<proteinExistence type="predicted"/>
<reference evidence="6" key="1">
    <citation type="submission" date="2023-01" db="EMBL/GenBank/DDBJ databases">
        <title>Genome assembly of the deep-sea coral Lophelia pertusa.</title>
        <authorList>
            <person name="Herrera S."/>
            <person name="Cordes E."/>
        </authorList>
    </citation>
    <scope>NUCLEOTIDE SEQUENCE</scope>
    <source>
        <strain evidence="6">USNM1676648</strain>
        <tissue evidence="6">Polyp</tissue>
    </source>
</reference>
<gene>
    <name evidence="6" type="ORF">OS493_033499</name>
    <name evidence="7" type="ORF">OS493_033518</name>
    <name evidence="8" type="ORF">OS493_033521</name>
</gene>
<evidence type="ECO:0000256" key="4">
    <source>
        <dbReference type="PROSITE-ProRule" id="PRU01343"/>
    </source>
</evidence>
<dbReference type="GO" id="GO:0008270">
    <property type="term" value="F:zinc ion binding"/>
    <property type="evidence" value="ECO:0007669"/>
    <property type="project" value="UniProtKB-KW"/>
</dbReference>
<dbReference type="PROSITE" id="PS51999">
    <property type="entry name" value="ZF_GRF"/>
    <property type="match status" value="1"/>
</dbReference>
<keyword evidence="3" id="KW-0862">Zinc</keyword>
<sequence>MSYSKCGLCLKDLEVINPASGIPYIRCVDWKLCPFFCREDSIHGYQQCLRDRVIPDYKVHEGGQLPYCIHMDVATLKVSRSQKNPFRPYFTCRRKEMCRFFRWADELPVDVFQTQSPTYCPEEKVSLQVDMLQRLQRPKLQRQVDTHRCLQRHQLQRQFGRIDSPKWEIDSEH</sequence>
<dbReference type="Proteomes" id="UP001163046">
    <property type="component" value="Unassembled WGS sequence"/>
</dbReference>
<evidence type="ECO:0000256" key="3">
    <source>
        <dbReference type="ARBA" id="ARBA00022833"/>
    </source>
</evidence>
<evidence type="ECO:0000313" key="6">
    <source>
        <dbReference type="EMBL" id="KAJ7376621.1"/>
    </source>
</evidence>
<dbReference type="Pfam" id="PF06839">
    <property type="entry name" value="Zn_ribbon_GRF"/>
    <property type="match status" value="1"/>
</dbReference>
<evidence type="ECO:0000256" key="2">
    <source>
        <dbReference type="ARBA" id="ARBA00022771"/>
    </source>
</evidence>
<keyword evidence="2 4" id="KW-0863">Zinc-finger</keyword>
<organism evidence="6 9">
    <name type="scientific">Desmophyllum pertusum</name>
    <dbReference type="NCBI Taxonomy" id="174260"/>
    <lineage>
        <taxon>Eukaryota</taxon>
        <taxon>Metazoa</taxon>
        <taxon>Cnidaria</taxon>
        <taxon>Anthozoa</taxon>
        <taxon>Hexacorallia</taxon>
        <taxon>Scleractinia</taxon>
        <taxon>Caryophylliina</taxon>
        <taxon>Caryophylliidae</taxon>
        <taxon>Desmophyllum</taxon>
    </lineage>
</organism>
<dbReference type="OrthoDB" id="2425403at2759"/>
<keyword evidence="1" id="KW-0479">Metal-binding</keyword>
<name>A0A9W9Z7F6_9CNID</name>
<accession>A0A9W9Z7F6</accession>
<protein>
    <recommendedName>
        <fullName evidence="5">GRF-type domain-containing protein</fullName>
    </recommendedName>
</protein>
<feature type="domain" description="GRF-type" evidence="5">
    <location>
        <begin position="68"/>
        <end position="107"/>
    </location>
</feature>
<evidence type="ECO:0000313" key="9">
    <source>
        <dbReference type="Proteomes" id="UP001163046"/>
    </source>
</evidence>
<evidence type="ECO:0000313" key="7">
    <source>
        <dbReference type="EMBL" id="KAJ7376638.1"/>
    </source>
</evidence>
<evidence type="ECO:0000256" key="1">
    <source>
        <dbReference type="ARBA" id="ARBA00022723"/>
    </source>
</evidence>
<evidence type="ECO:0000313" key="8">
    <source>
        <dbReference type="EMBL" id="KAJ7376639.1"/>
    </source>
</evidence>
<keyword evidence="9" id="KW-1185">Reference proteome</keyword>
<dbReference type="InterPro" id="IPR010666">
    <property type="entry name" value="Znf_GRF"/>
</dbReference>
<dbReference type="EMBL" id="MU826394">
    <property type="protein sequence ID" value="KAJ7376638.1"/>
    <property type="molecule type" value="Genomic_DNA"/>
</dbReference>
<evidence type="ECO:0000259" key="5">
    <source>
        <dbReference type="PROSITE" id="PS51999"/>
    </source>
</evidence>
<dbReference type="EMBL" id="MU826394">
    <property type="protein sequence ID" value="KAJ7376639.1"/>
    <property type="molecule type" value="Genomic_DNA"/>
</dbReference>
<dbReference type="AlphaFoldDB" id="A0A9W9Z7F6"/>
<comment type="caution">
    <text evidence="6">The sequence shown here is derived from an EMBL/GenBank/DDBJ whole genome shotgun (WGS) entry which is preliminary data.</text>
</comment>